<name>A0A0P7TFH4_SCLFO</name>
<dbReference type="Proteomes" id="UP000034805">
    <property type="component" value="Unassembled WGS sequence"/>
</dbReference>
<protein>
    <submittedName>
        <fullName evidence="3">Uncharacterized protein</fullName>
    </submittedName>
</protein>
<gene>
    <name evidence="3" type="ORF">Z043_122526</name>
</gene>
<evidence type="ECO:0000256" key="1">
    <source>
        <dbReference type="SAM" id="Coils"/>
    </source>
</evidence>
<evidence type="ECO:0000313" key="3">
    <source>
        <dbReference type="EMBL" id="KPP59544.1"/>
    </source>
</evidence>
<organism evidence="3 4">
    <name type="scientific">Scleropages formosus</name>
    <name type="common">Asian bonytongue</name>
    <name type="synonym">Osteoglossum formosum</name>
    <dbReference type="NCBI Taxonomy" id="113540"/>
    <lineage>
        <taxon>Eukaryota</taxon>
        <taxon>Metazoa</taxon>
        <taxon>Chordata</taxon>
        <taxon>Craniata</taxon>
        <taxon>Vertebrata</taxon>
        <taxon>Euteleostomi</taxon>
        <taxon>Actinopterygii</taxon>
        <taxon>Neopterygii</taxon>
        <taxon>Teleostei</taxon>
        <taxon>Osteoglossocephala</taxon>
        <taxon>Osteoglossomorpha</taxon>
        <taxon>Osteoglossiformes</taxon>
        <taxon>Osteoglossidae</taxon>
        <taxon>Scleropages</taxon>
    </lineage>
</organism>
<feature type="coiled-coil region" evidence="1">
    <location>
        <begin position="195"/>
        <end position="243"/>
    </location>
</feature>
<feature type="compositionally biased region" description="Polar residues" evidence="2">
    <location>
        <begin position="34"/>
        <end position="48"/>
    </location>
</feature>
<evidence type="ECO:0000313" key="4">
    <source>
        <dbReference type="Proteomes" id="UP000034805"/>
    </source>
</evidence>
<evidence type="ECO:0000256" key="2">
    <source>
        <dbReference type="SAM" id="MobiDB-lite"/>
    </source>
</evidence>
<keyword evidence="1" id="KW-0175">Coiled coil</keyword>
<proteinExistence type="predicted"/>
<dbReference type="EMBL" id="JARO02011994">
    <property type="protein sequence ID" value="KPP59544.1"/>
    <property type="molecule type" value="Genomic_DNA"/>
</dbReference>
<feature type="compositionally biased region" description="Low complexity" evidence="2">
    <location>
        <begin position="16"/>
        <end position="28"/>
    </location>
</feature>
<accession>A0A0P7TFH4</accession>
<feature type="non-terminal residue" evidence="3">
    <location>
        <position position="1"/>
    </location>
</feature>
<feature type="compositionally biased region" description="Low complexity" evidence="2">
    <location>
        <begin position="65"/>
        <end position="74"/>
    </location>
</feature>
<sequence>PVGHIPQGATLTVNTSSSVSIKSEPVSPNRDRSTPCSSSGGTLTSMTQYHGALRPEPTGRSPVDSLSSNGSSYEGSDRDDGAQPRAPDFGSTMPLLRPAGEGEQEGASVKRMRLDAWLGNTLLKDIFLATGCLKLLGQGLSLQKLILLFEELYPAQVHLQALVEVRHLVLLSSQVAAALPDSGYFHALAKTDIQLRNSNATNQEIQTLNKNLTAEKENLEREIRELKIQGDEYRMERDSLNQTLMTILQFDNFPVTSYCEVSNSRTKGSGLLNHLRITLLKNIN</sequence>
<comment type="caution">
    <text evidence="3">The sequence shown here is derived from an EMBL/GenBank/DDBJ whole genome shotgun (WGS) entry which is preliminary data.</text>
</comment>
<reference evidence="3 4" key="1">
    <citation type="submission" date="2015-08" db="EMBL/GenBank/DDBJ databases">
        <title>The genome of the Asian arowana (Scleropages formosus).</title>
        <authorList>
            <person name="Tan M.H."/>
            <person name="Gan H.M."/>
            <person name="Croft L.J."/>
            <person name="Austin C.M."/>
        </authorList>
    </citation>
    <scope>NUCLEOTIDE SEQUENCE [LARGE SCALE GENOMIC DNA]</scope>
    <source>
        <strain evidence="3">Aro1</strain>
    </source>
</reference>
<dbReference type="AlphaFoldDB" id="A0A0P7TFH4"/>
<feature type="region of interest" description="Disordered" evidence="2">
    <location>
        <begin position="1"/>
        <end position="108"/>
    </location>
</feature>